<gene>
    <name evidence="4" type="ORF">BST97_12045</name>
</gene>
<dbReference type="GO" id="GO:0046872">
    <property type="term" value="F:metal ion binding"/>
    <property type="evidence" value="ECO:0007669"/>
    <property type="project" value="UniProtKB-KW"/>
</dbReference>
<dbReference type="PANTHER" id="PTHR30004:SF6">
    <property type="entry name" value="D-THREONATE 4-PHOSPHATE DEHYDROGENASE"/>
    <property type="match status" value="1"/>
</dbReference>
<sequence>MSKSKNIRVGISMGDPNGIGGEIILKAFEDSRMLELYTPVIFGSTKLLTYYSRVFNLTTKFHGIQDASQAIEGRINVVRLIKEPFKVNWGSVQKEAGELSIKSLKSAVLALKNDLVDVLVTAPINKESIQSDEFNFPGHTDYLNQELEGDSLMFMVTPELKVGLLTDHVPLREVAQNIDSKLIKKKIGTIKESLRKDFKVARPKIAVLGINPHVGDNGTIGRDDQDSLIPALEELRVDGNIIFGPYAADSFFGNRKHLEFDAILASYHDQGLVPFKTLSFGRGVNFTAGLSHVRTSPDHGTGFDIAGKGIASPSSFISAIHTAADIFKNRKEYARLTEDVLKVNTRKRR</sequence>
<dbReference type="EMBL" id="CP019344">
    <property type="protein sequence ID" value="ARN78663.1"/>
    <property type="molecule type" value="Genomic_DNA"/>
</dbReference>
<keyword evidence="3" id="KW-0520">NAD</keyword>
<protein>
    <submittedName>
        <fullName evidence="4">4-hydroxythreonine-4-phosphate dehydrogenase PdxA</fullName>
    </submittedName>
</protein>
<dbReference type="Pfam" id="PF04166">
    <property type="entry name" value="PdxA"/>
    <property type="match status" value="1"/>
</dbReference>
<evidence type="ECO:0000313" key="4">
    <source>
        <dbReference type="EMBL" id="ARN78663.1"/>
    </source>
</evidence>
<dbReference type="GO" id="GO:0051287">
    <property type="term" value="F:NAD binding"/>
    <property type="evidence" value="ECO:0007669"/>
    <property type="project" value="InterPro"/>
</dbReference>
<evidence type="ECO:0000256" key="3">
    <source>
        <dbReference type="ARBA" id="ARBA00023027"/>
    </source>
</evidence>
<keyword evidence="5" id="KW-1185">Reference proteome</keyword>
<dbReference type="OrthoDB" id="9801783at2"/>
<dbReference type="RefSeq" id="WP_085767468.1">
    <property type="nucleotide sequence ID" value="NZ_CP019344.1"/>
</dbReference>
<keyword evidence="2" id="KW-0560">Oxidoreductase</keyword>
<dbReference type="InterPro" id="IPR005255">
    <property type="entry name" value="PdxA_fam"/>
</dbReference>
<dbReference type="GO" id="GO:0016491">
    <property type="term" value="F:oxidoreductase activity"/>
    <property type="evidence" value="ECO:0007669"/>
    <property type="project" value="UniProtKB-KW"/>
</dbReference>
<dbReference type="STRING" id="331648.BST97_12045"/>
<accession>A0A1W6MM44</accession>
<organism evidence="4 5">
    <name type="scientific">Nonlabens spongiae</name>
    <dbReference type="NCBI Taxonomy" id="331648"/>
    <lineage>
        <taxon>Bacteria</taxon>
        <taxon>Pseudomonadati</taxon>
        <taxon>Bacteroidota</taxon>
        <taxon>Flavobacteriia</taxon>
        <taxon>Flavobacteriales</taxon>
        <taxon>Flavobacteriaceae</taxon>
        <taxon>Nonlabens</taxon>
    </lineage>
</organism>
<proteinExistence type="predicted"/>
<dbReference type="PANTHER" id="PTHR30004">
    <property type="entry name" value="4-HYDROXYTHREONINE-4-PHOSPHATE DEHYDROGENASE"/>
    <property type="match status" value="1"/>
</dbReference>
<evidence type="ECO:0000313" key="5">
    <source>
        <dbReference type="Proteomes" id="UP000193431"/>
    </source>
</evidence>
<evidence type="ECO:0000256" key="1">
    <source>
        <dbReference type="ARBA" id="ARBA00022723"/>
    </source>
</evidence>
<keyword evidence="1" id="KW-0479">Metal-binding</keyword>
<dbReference type="SUPFAM" id="SSF53659">
    <property type="entry name" value="Isocitrate/Isopropylmalate dehydrogenase-like"/>
    <property type="match status" value="1"/>
</dbReference>
<dbReference type="NCBIfam" id="TIGR00557">
    <property type="entry name" value="pdxA"/>
    <property type="match status" value="1"/>
</dbReference>
<reference evidence="4 5" key="1">
    <citation type="submission" date="2016-11" db="EMBL/GenBank/DDBJ databases">
        <title>Trade-off between light-utilization and light-protection in marine flavobacteria.</title>
        <authorList>
            <person name="Kumagai Y."/>
        </authorList>
    </citation>
    <scope>NUCLEOTIDE SEQUENCE [LARGE SCALE GENOMIC DNA]</scope>
    <source>
        <strain evidence="4 5">JCM 13191</strain>
    </source>
</reference>
<dbReference type="AlphaFoldDB" id="A0A1W6MM44"/>
<dbReference type="Proteomes" id="UP000193431">
    <property type="component" value="Chromosome"/>
</dbReference>
<name>A0A1W6MM44_9FLAO</name>
<evidence type="ECO:0000256" key="2">
    <source>
        <dbReference type="ARBA" id="ARBA00023002"/>
    </source>
</evidence>
<dbReference type="Gene3D" id="3.40.718.10">
    <property type="entry name" value="Isopropylmalate Dehydrogenase"/>
    <property type="match status" value="1"/>
</dbReference>